<protein>
    <submittedName>
        <fullName evidence="1">Uncharacterized protein</fullName>
    </submittedName>
</protein>
<evidence type="ECO:0000313" key="2">
    <source>
        <dbReference type="Proteomes" id="UP000249057"/>
    </source>
</evidence>
<sequence length="81" mass="8413">MNLSLIIFMLSALASLALARPIVNDTPGVRHASSEVHHGRGGSNSGLPILSSLQTISFNPTGVFTWVKSSTHGEGLGVMGL</sequence>
<accession>A0ACD1G0V5</accession>
<proteinExistence type="predicted"/>
<evidence type="ECO:0000313" key="1">
    <source>
        <dbReference type="EMBL" id="RAH42833.1"/>
    </source>
</evidence>
<dbReference type="EMBL" id="KZ825369">
    <property type="protein sequence ID" value="RAH42833.1"/>
    <property type="molecule type" value="Genomic_DNA"/>
</dbReference>
<reference evidence="1" key="1">
    <citation type="submission" date="2018-02" db="EMBL/GenBank/DDBJ databases">
        <title>The genomes of Aspergillus section Nigri reveals drivers in fungal speciation.</title>
        <authorList>
            <consortium name="DOE Joint Genome Institute"/>
            <person name="Vesth T.C."/>
            <person name="Nybo J."/>
            <person name="Theobald S."/>
            <person name="Brandl J."/>
            <person name="Frisvad J.C."/>
            <person name="Nielsen K.F."/>
            <person name="Lyhne E.K."/>
            <person name="Kogle M.E."/>
            <person name="Kuo A."/>
            <person name="Riley R."/>
            <person name="Clum A."/>
            <person name="Nolan M."/>
            <person name="Lipzen A."/>
            <person name="Salamov A."/>
            <person name="Henrissat B."/>
            <person name="Wiebenga A."/>
            <person name="De vries R.P."/>
            <person name="Grigoriev I.V."/>
            <person name="Mortensen U.H."/>
            <person name="Andersen M.R."/>
            <person name="Baker S.E."/>
        </authorList>
    </citation>
    <scope>NUCLEOTIDE SEQUENCE</scope>
    <source>
        <strain evidence="1">CBS 621.78</strain>
    </source>
</reference>
<name>A0ACD1G0V5_9EURO</name>
<keyword evidence="2" id="KW-1185">Reference proteome</keyword>
<dbReference type="Proteomes" id="UP000249057">
    <property type="component" value="Unassembled WGS sequence"/>
</dbReference>
<gene>
    <name evidence="1" type="ORF">BO95DRAFT_466439</name>
</gene>
<organism evidence="1 2">
    <name type="scientific">Aspergillus brunneoviolaceus CBS 621.78</name>
    <dbReference type="NCBI Taxonomy" id="1450534"/>
    <lineage>
        <taxon>Eukaryota</taxon>
        <taxon>Fungi</taxon>
        <taxon>Dikarya</taxon>
        <taxon>Ascomycota</taxon>
        <taxon>Pezizomycotina</taxon>
        <taxon>Eurotiomycetes</taxon>
        <taxon>Eurotiomycetidae</taxon>
        <taxon>Eurotiales</taxon>
        <taxon>Aspergillaceae</taxon>
        <taxon>Aspergillus</taxon>
        <taxon>Aspergillus subgen. Circumdati</taxon>
    </lineage>
</organism>